<dbReference type="GeneID" id="101254501"/>
<protein>
    <submittedName>
        <fullName evidence="1">Uncharacterized protein</fullName>
    </submittedName>
</protein>
<gene>
    <name evidence="1" type="primary">LOC101254501</name>
</gene>
<keyword evidence="2" id="KW-1185">Reference proteome</keyword>
<reference evidence="1" key="1">
    <citation type="journal article" date="2012" name="Nature">
        <title>The tomato genome sequence provides insights into fleshy fruit evolution.</title>
        <authorList>
            <consortium name="Tomato Genome Consortium"/>
        </authorList>
    </citation>
    <scope>NUCLEOTIDE SEQUENCE [LARGE SCALE GENOMIC DNA]</scope>
    <source>
        <strain evidence="1">cv. Heinz 1706</strain>
    </source>
</reference>
<dbReference type="OrthoDB" id="689242at2759"/>
<reference evidence="1" key="2">
    <citation type="submission" date="2019-01" db="UniProtKB">
        <authorList>
            <consortium name="EnsemblPlants"/>
        </authorList>
    </citation>
    <scope>IDENTIFICATION</scope>
    <source>
        <strain evidence="1">cv. Heinz 1706</strain>
    </source>
</reference>
<dbReference type="Proteomes" id="UP000004994">
    <property type="component" value="Chromosome 6"/>
</dbReference>
<proteinExistence type="predicted"/>
<evidence type="ECO:0000313" key="1">
    <source>
        <dbReference type="EnsemblPlants" id="Solyc06g068620.3.1"/>
    </source>
</evidence>
<evidence type="ECO:0000313" key="2">
    <source>
        <dbReference type="Proteomes" id="UP000004994"/>
    </source>
</evidence>
<dbReference type="Gramene" id="Solyc06g068620.3.1">
    <property type="protein sequence ID" value="Solyc06g068620.3.1"/>
    <property type="gene ID" value="Solyc06g068620.3"/>
</dbReference>
<sequence>MKPHIKSGSKTHHSFINLQSFRSLLQQRAHCKPFNFQPNIQVEEEEMEDLWQKMVFPVRRVWGAVSARVKPRKDGAGLLKLQGDIQSCGYEDVQVMWEMLGGTDSELTSRHIKRKAPTVV</sequence>
<dbReference type="InParanoid" id="A0A3Q7H027"/>
<dbReference type="FunCoup" id="A0A3Q7H027">
    <property type="interactions" value="67"/>
</dbReference>
<dbReference type="PaxDb" id="4081-Solyc06g068620.2.1"/>
<name>A0A3Q7H027_SOLLC</name>
<dbReference type="AlphaFoldDB" id="A0A3Q7H027"/>
<dbReference type="RefSeq" id="XP_004241669.1">
    <property type="nucleotide sequence ID" value="XM_004241621.5"/>
</dbReference>
<organism evidence="1">
    <name type="scientific">Solanum lycopersicum</name>
    <name type="common">Tomato</name>
    <name type="synonym">Lycopersicon esculentum</name>
    <dbReference type="NCBI Taxonomy" id="4081"/>
    <lineage>
        <taxon>Eukaryota</taxon>
        <taxon>Viridiplantae</taxon>
        <taxon>Streptophyta</taxon>
        <taxon>Embryophyta</taxon>
        <taxon>Tracheophyta</taxon>
        <taxon>Spermatophyta</taxon>
        <taxon>Magnoliopsida</taxon>
        <taxon>eudicotyledons</taxon>
        <taxon>Gunneridae</taxon>
        <taxon>Pentapetalae</taxon>
        <taxon>asterids</taxon>
        <taxon>lamiids</taxon>
        <taxon>Solanales</taxon>
        <taxon>Solanaceae</taxon>
        <taxon>Solanoideae</taxon>
        <taxon>Solaneae</taxon>
        <taxon>Solanum</taxon>
        <taxon>Solanum subgen. Lycopersicon</taxon>
    </lineage>
</organism>
<dbReference type="PANTHER" id="PTHR33181">
    <property type="entry name" value="OS01G0778500 PROTEIN"/>
    <property type="match status" value="1"/>
</dbReference>
<dbReference type="STRING" id="4081.A0A3Q7H027"/>
<accession>A0A3Q7H027</accession>
<dbReference type="EnsemblPlants" id="Solyc06g068620.3.1">
    <property type="protein sequence ID" value="Solyc06g068620.3.1"/>
    <property type="gene ID" value="Solyc06g068620.3"/>
</dbReference>
<dbReference type="KEGG" id="sly:101254501"/>
<dbReference type="PANTHER" id="PTHR33181:SF40">
    <property type="match status" value="1"/>
</dbReference>